<comment type="caution">
    <text evidence="2">The sequence shown here is derived from an EMBL/GenBank/DDBJ whole genome shotgun (WGS) entry which is preliminary data.</text>
</comment>
<feature type="transmembrane region" description="Helical" evidence="1">
    <location>
        <begin position="55"/>
        <end position="74"/>
    </location>
</feature>
<evidence type="ECO:0000256" key="1">
    <source>
        <dbReference type="SAM" id="Phobius"/>
    </source>
</evidence>
<keyword evidence="1" id="KW-0472">Membrane</keyword>
<gene>
    <name evidence="2" type="ORF">BJY14_005055</name>
</gene>
<organism evidence="2 3">
    <name type="scientific">Actinomadura luteofluorescens</name>
    <dbReference type="NCBI Taxonomy" id="46163"/>
    <lineage>
        <taxon>Bacteria</taxon>
        <taxon>Bacillati</taxon>
        <taxon>Actinomycetota</taxon>
        <taxon>Actinomycetes</taxon>
        <taxon>Streptosporangiales</taxon>
        <taxon>Thermomonosporaceae</taxon>
        <taxon>Actinomadura</taxon>
    </lineage>
</organism>
<dbReference type="RefSeq" id="WP_179845873.1">
    <property type="nucleotide sequence ID" value="NZ_JACCBA010000001.1"/>
</dbReference>
<proteinExistence type="predicted"/>
<evidence type="ECO:0000313" key="2">
    <source>
        <dbReference type="EMBL" id="NYD49072.1"/>
    </source>
</evidence>
<feature type="transmembrane region" description="Helical" evidence="1">
    <location>
        <begin position="27"/>
        <end position="49"/>
    </location>
</feature>
<evidence type="ECO:0000313" key="3">
    <source>
        <dbReference type="Proteomes" id="UP000529783"/>
    </source>
</evidence>
<keyword evidence="1" id="KW-1133">Transmembrane helix</keyword>
<dbReference type="EMBL" id="JACCBA010000001">
    <property type="protein sequence ID" value="NYD49072.1"/>
    <property type="molecule type" value="Genomic_DNA"/>
</dbReference>
<accession>A0A7Y9JH84</accession>
<keyword evidence="1" id="KW-0812">Transmembrane</keyword>
<name>A0A7Y9JH84_9ACTN</name>
<keyword evidence="3" id="KW-1185">Reference proteome</keyword>
<sequence>MTTRTPAPNPRPVRRTRRTRPGYRLAFADRFMLAGSTGGAVYLFALHLAHLPTGTATAAGVLVFVFALGVLVTVKRLPHLRPLLEWRPRR</sequence>
<protein>
    <submittedName>
        <fullName evidence="2">Uncharacterized protein</fullName>
    </submittedName>
</protein>
<reference evidence="2 3" key="1">
    <citation type="submission" date="2020-07" db="EMBL/GenBank/DDBJ databases">
        <title>Sequencing the genomes of 1000 actinobacteria strains.</title>
        <authorList>
            <person name="Klenk H.-P."/>
        </authorList>
    </citation>
    <scope>NUCLEOTIDE SEQUENCE [LARGE SCALE GENOMIC DNA]</scope>
    <source>
        <strain evidence="2 3">DSM 40398</strain>
    </source>
</reference>
<dbReference type="AlphaFoldDB" id="A0A7Y9JH84"/>
<dbReference type="Proteomes" id="UP000529783">
    <property type="component" value="Unassembled WGS sequence"/>
</dbReference>